<reference evidence="4 5" key="1">
    <citation type="submission" date="2020-08" db="EMBL/GenBank/DDBJ databases">
        <title>Sequencing the genomes of 1000 actinobacteria strains.</title>
        <authorList>
            <person name="Klenk H.-P."/>
        </authorList>
    </citation>
    <scope>NUCLEOTIDE SEQUENCE [LARGE SCALE GENOMIC DNA]</scope>
    <source>
        <strain evidence="4 5">DSM 22826</strain>
    </source>
</reference>
<dbReference type="AlphaFoldDB" id="A0A839QML0"/>
<dbReference type="Gene3D" id="1.10.30.50">
    <property type="match status" value="1"/>
</dbReference>
<name>A0A839QML0_9MICC</name>
<dbReference type="GO" id="GO:0003676">
    <property type="term" value="F:nucleic acid binding"/>
    <property type="evidence" value="ECO:0007669"/>
    <property type="project" value="InterPro"/>
</dbReference>
<gene>
    <name evidence="4" type="ORF">E9229_003374</name>
</gene>
<evidence type="ECO:0000259" key="3">
    <source>
        <dbReference type="SMART" id="SM00507"/>
    </source>
</evidence>
<evidence type="ECO:0000256" key="2">
    <source>
        <dbReference type="SAM" id="MobiDB-lite"/>
    </source>
</evidence>
<comment type="caution">
    <text evidence="4">The sequence shown here is derived from an EMBL/GenBank/DDBJ whole genome shotgun (WGS) entry which is preliminary data.</text>
</comment>
<feature type="domain" description="HNH nuclease" evidence="3">
    <location>
        <begin position="468"/>
        <end position="521"/>
    </location>
</feature>
<dbReference type="InterPro" id="IPR003615">
    <property type="entry name" value="HNH_nuc"/>
</dbReference>
<dbReference type="Proteomes" id="UP000523000">
    <property type="component" value="Unassembled WGS sequence"/>
</dbReference>
<evidence type="ECO:0000313" key="4">
    <source>
        <dbReference type="EMBL" id="MBB2997127.1"/>
    </source>
</evidence>
<dbReference type="InterPro" id="IPR002711">
    <property type="entry name" value="HNH"/>
</dbReference>
<keyword evidence="5" id="KW-1185">Reference proteome</keyword>
<dbReference type="Pfam" id="PF02720">
    <property type="entry name" value="DUF222"/>
    <property type="match status" value="1"/>
</dbReference>
<sequence length="557" mass="59532">MPQTPVPTKNDIGRPVAVDTLLRALAGICIDLERVYDSLTGMDLDAPRAALAVLLTERAARLVARGQLVAASTADASRVKVLDAETVKAVEAITAEPRSFFAGTVDLPDLATGKIPGKPLFRDTADYYRERLHIGGAETARRLTGARLLTPRPAPASDTPATARYPRMAEAARDGSADVGQLVEYAKRLEALQPAIYGRHAAAALTDAVDSSLAEAARTQEAKGGKKIIRAWEEYLDAGDTPPSDAELRSRQGIFYLGVRRGLHELMLRCTPLQFEAMETFFDAADNQCSTKAAAFRSSDGGAAEQPRLFPPDDAGNGTNTEPAYDAAVPLQPGADRAPAWACDPDLPEDQRPLGDFPTNETVTTQNDEALGLTRAQRRLQYLATGCANTFHRAGTTGAALNAQIVVHIDFQTLLGQLNRSGTTNHGVSIDAESIRQLACHAKILPIVFGGDNEVLNIGRQSRYFTRAQRDAVLAREGGGCFRPGCTMPAHTLQLHHVKPWSRGGETSVANALAVCDHDHHLLHTGALVAAVSNGVPQLASADPPAMLRPNIYGSPD</sequence>
<comment type="similarity">
    <text evidence="1">Belongs to the Rv1128c/1148c/1588c/1702c/1945/3466 family.</text>
</comment>
<evidence type="ECO:0000313" key="5">
    <source>
        <dbReference type="Proteomes" id="UP000523000"/>
    </source>
</evidence>
<dbReference type="GO" id="GO:0008270">
    <property type="term" value="F:zinc ion binding"/>
    <property type="evidence" value="ECO:0007669"/>
    <property type="project" value="InterPro"/>
</dbReference>
<dbReference type="EMBL" id="JACHVS010000002">
    <property type="protein sequence ID" value="MBB2997127.1"/>
    <property type="molecule type" value="Genomic_DNA"/>
</dbReference>
<dbReference type="InterPro" id="IPR003870">
    <property type="entry name" value="DUF222"/>
</dbReference>
<dbReference type="RefSeq" id="WP_183512678.1">
    <property type="nucleotide sequence ID" value="NZ_BAABGK010000101.1"/>
</dbReference>
<evidence type="ECO:0000256" key="1">
    <source>
        <dbReference type="ARBA" id="ARBA00023450"/>
    </source>
</evidence>
<dbReference type="GO" id="GO:0004519">
    <property type="term" value="F:endonuclease activity"/>
    <property type="evidence" value="ECO:0007669"/>
    <property type="project" value="InterPro"/>
</dbReference>
<dbReference type="SMART" id="SM00507">
    <property type="entry name" value="HNHc"/>
    <property type="match status" value="1"/>
</dbReference>
<organism evidence="4 5">
    <name type="scientific">Paeniglutamicibacter cryotolerans</name>
    <dbReference type="NCBI Taxonomy" id="670079"/>
    <lineage>
        <taxon>Bacteria</taxon>
        <taxon>Bacillati</taxon>
        <taxon>Actinomycetota</taxon>
        <taxon>Actinomycetes</taxon>
        <taxon>Micrococcales</taxon>
        <taxon>Micrococcaceae</taxon>
        <taxon>Paeniglutamicibacter</taxon>
    </lineage>
</organism>
<dbReference type="CDD" id="cd00085">
    <property type="entry name" value="HNHc"/>
    <property type="match status" value="1"/>
</dbReference>
<proteinExistence type="inferred from homology"/>
<feature type="region of interest" description="Disordered" evidence="2">
    <location>
        <begin position="298"/>
        <end position="362"/>
    </location>
</feature>
<protein>
    <recommendedName>
        <fullName evidence="3">HNH nuclease domain-containing protein</fullName>
    </recommendedName>
</protein>
<dbReference type="Pfam" id="PF01844">
    <property type="entry name" value="HNH"/>
    <property type="match status" value="1"/>
</dbReference>
<accession>A0A839QML0</accession>